<comment type="caution">
    <text evidence="1">The sequence shown here is derived from an EMBL/GenBank/DDBJ whole genome shotgun (WGS) entry which is preliminary data.</text>
</comment>
<protein>
    <submittedName>
        <fullName evidence="1">Uncharacterized protein</fullName>
    </submittedName>
</protein>
<accession>A0AAV8SIX7</accession>
<sequence>MGDLPESCVASIISYFYCCLLHRRRKQTWWLEVDGQLEFPFPTRSYSIFFRLHLGRAAKRFSRRMCNTEHVHSWNKSKSLLDDPGKWNLYHVGDFFVDNTTSSTKLKSSITQIDCTHTKGGLCLDCVIVYPCKCKERFKHFFSCLAPSLF</sequence>
<dbReference type="Pfam" id="PF14299">
    <property type="entry name" value="PP2"/>
    <property type="match status" value="1"/>
</dbReference>
<dbReference type="InterPro" id="IPR025886">
    <property type="entry name" value="PP2-like"/>
</dbReference>
<evidence type="ECO:0000313" key="1">
    <source>
        <dbReference type="EMBL" id="KAJ8752226.1"/>
    </source>
</evidence>
<dbReference type="PANTHER" id="PTHR31960:SF22">
    <property type="entry name" value="F-BOX PROTEIN PP2-A12"/>
    <property type="match status" value="1"/>
</dbReference>
<dbReference type="EMBL" id="JAIWQS010000010">
    <property type="protein sequence ID" value="KAJ8752226.1"/>
    <property type="molecule type" value="Genomic_DNA"/>
</dbReference>
<dbReference type="PANTHER" id="PTHR31960">
    <property type="entry name" value="F-BOX PROTEIN PP2-A15"/>
    <property type="match status" value="1"/>
</dbReference>
<evidence type="ECO:0000313" key="2">
    <source>
        <dbReference type="Proteomes" id="UP001159364"/>
    </source>
</evidence>
<organism evidence="1 2">
    <name type="scientific">Erythroxylum novogranatense</name>
    <dbReference type="NCBI Taxonomy" id="1862640"/>
    <lineage>
        <taxon>Eukaryota</taxon>
        <taxon>Viridiplantae</taxon>
        <taxon>Streptophyta</taxon>
        <taxon>Embryophyta</taxon>
        <taxon>Tracheophyta</taxon>
        <taxon>Spermatophyta</taxon>
        <taxon>Magnoliopsida</taxon>
        <taxon>eudicotyledons</taxon>
        <taxon>Gunneridae</taxon>
        <taxon>Pentapetalae</taxon>
        <taxon>rosids</taxon>
        <taxon>fabids</taxon>
        <taxon>Malpighiales</taxon>
        <taxon>Erythroxylaceae</taxon>
        <taxon>Erythroxylum</taxon>
    </lineage>
</organism>
<dbReference type="Proteomes" id="UP001159364">
    <property type="component" value="Linkage Group LG10"/>
</dbReference>
<proteinExistence type="predicted"/>
<gene>
    <name evidence="1" type="ORF">K2173_003862</name>
</gene>
<keyword evidence="2" id="KW-1185">Reference proteome</keyword>
<dbReference type="AlphaFoldDB" id="A0AAV8SIX7"/>
<name>A0AAV8SIX7_9ROSI</name>
<reference evidence="1 2" key="1">
    <citation type="submission" date="2021-09" db="EMBL/GenBank/DDBJ databases">
        <title>Genomic insights and catalytic innovation underlie evolution of tropane alkaloids biosynthesis.</title>
        <authorList>
            <person name="Wang Y.-J."/>
            <person name="Tian T."/>
            <person name="Huang J.-P."/>
            <person name="Huang S.-X."/>
        </authorList>
    </citation>
    <scope>NUCLEOTIDE SEQUENCE [LARGE SCALE GENOMIC DNA]</scope>
    <source>
        <strain evidence="1">KIB-2018</strain>
        <tissue evidence="1">Leaf</tissue>
    </source>
</reference>